<accession>A0A5D1ZWX1</accession>
<dbReference type="AlphaFoldDB" id="A0A5D1ZWX1"/>
<reference evidence="1 2" key="1">
    <citation type="submission" date="2019-06" db="EMBL/GenBank/DDBJ databases">
        <title>WGS assembly of Gossypium darwinii.</title>
        <authorList>
            <person name="Chen Z.J."/>
            <person name="Sreedasyam A."/>
            <person name="Ando A."/>
            <person name="Song Q."/>
            <person name="De L."/>
            <person name="Hulse-Kemp A."/>
            <person name="Ding M."/>
            <person name="Ye W."/>
            <person name="Kirkbride R."/>
            <person name="Jenkins J."/>
            <person name="Plott C."/>
            <person name="Lovell J."/>
            <person name="Lin Y.-M."/>
            <person name="Vaughn R."/>
            <person name="Liu B."/>
            <person name="Li W."/>
            <person name="Simpson S."/>
            <person name="Scheffler B."/>
            <person name="Saski C."/>
            <person name="Grover C."/>
            <person name="Hu G."/>
            <person name="Conover J."/>
            <person name="Carlson J."/>
            <person name="Shu S."/>
            <person name="Boston L."/>
            <person name="Williams M."/>
            <person name="Peterson D."/>
            <person name="Mcgee K."/>
            <person name="Jones D."/>
            <person name="Wendel J."/>
            <person name="Stelly D."/>
            <person name="Grimwood J."/>
            <person name="Schmutz J."/>
        </authorList>
    </citation>
    <scope>NUCLEOTIDE SEQUENCE [LARGE SCALE GENOMIC DNA]</scope>
    <source>
        <strain evidence="1">1808015.09</strain>
    </source>
</reference>
<name>A0A5D1ZWX1_GOSDA</name>
<keyword evidence="2" id="KW-1185">Reference proteome</keyword>
<sequence length="67" mass="7801">MGLDLQRIVNAKMRLKWALSSSETTTLKRRDFFVLLSFLKHPSFQNLLCQAKEENGFNHALGRRSIH</sequence>
<dbReference type="Proteomes" id="UP000323506">
    <property type="component" value="Chromosome D13"/>
</dbReference>
<organism evidence="1 2">
    <name type="scientific">Gossypium darwinii</name>
    <name type="common">Darwin's cotton</name>
    <name type="synonym">Gossypium barbadense var. darwinii</name>
    <dbReference type="NCBI Taxonomy" id="34276"/>
    <lineage>
        <taxon>Eukaryota</taxon>
        <taxon>Viridiplantae</taxon>
        <taxon>Streptophyta</taxon>
        <taxon>Embryophyta</taxon>
        <taxon>Tracheophyta</taxon>
        <taxon>Spermatophyta</taxon>
        <taxon>Magnoliopsida</taxon>
        <taxon>eudicotyledons</taxon>
        <taxon>Gunneridae</taxon>
        <taxon>Pentapetalae</taxon>
        <taxon>rosids</taxon>
        <taxon>malvids</taxon>
        <taxon>Malvales</taxon>
        <taxon>Malvaceae</taxon>
        <taxon>Malvoideae</taxon>
        <taxon>Gossypium</taxon>
    </lineage>
</organism>
<proteinExistence type="predicted"/>
<evidence type="ECO:0000313" key="1">
    <source>
        <dbReference type="EMBL" id="TYG37094.1"/>
    </source>
</evidence>
<protein>
    <submittedName>
        <fullName evidence="1">Uncharacterized protein</fullName>
    </submittedName>
</protein>
<evidence type="ECO:0000313" key="2">
    <source>
        <dbReference type="Proteomes" id="UP000323506"/>
    </source>
</evidence>
<dbReference type="EMBL" id="CM017713">
    <property type="protein sequence ID" value="TYG37094.1"/>
    <property type="molecule type" value="Genomic_DNA"/>
</dbReference>
<gene>
    <name evidence="1" type="ORF">ES288_D13G114400v1</name>
</gene>